<gene>
    <name evidence="1" type="ORF">H8707_06150</name>
</gene>
<proteinExistence type="predicted"/>
<dbReference type="PANTHER" id="PTHR42685:SF22">
    <property type="entry name" value="CONDITIONED MEDIUM FACTOR RECEPTOR 1"/>
    <property type="match status" value="1"/>
</dbReference>
<dbReference type="EMBL" id="JACRTG010000016">
    <property type="protein sequence ID" value="MBC8587814.1"/>
    <property type="molecule type" value="Genomic_DNA"/>
</dbReference>
<sequence>MYDIVIVGSGPAGANLARLIANKYKILLLDKRNLENENIENISNKCCGGLLAPDAQKMIAKLGLGTPKDVLVDPQLFAVRTIDLTNNLERLYQKFYFNMDRGKFDRWLISLIPANVDKKFNSLFKSFAEIPGGYEVRYIDKGQEISAKAKVIIGADGAFSKVRRSISNDINMPERYLSIQEWFKCTDDIPYYAAIFDEEITDFYSWIIPKENYLLLGSALRPKENPKEKYDMLKSKLTHMGFRFDDKIKTESAYIYRPKKVSQFYTGTDKIALIGEASGAISPSSAEGISYALKSSLYLAQSLEQGIDGFLDRYKKQVGDIKLNLLFKNIKSPAMYNPFLRRLAMKSGLLSIK</sequence>
<reference evidence="1" key="1">
    <citation type="submission" date="2020-08" db="EMBL/GenBank/DDBJ databases">
        <title>Genome public.</title>
        <authorList>
            <person name="Liu C."/>
            <person name="Sun Q."/>
        </authorList>
    </citation>
    <scope>NUCLEOTIDE SEQUENCE</scope>
    <source>
        <strain evidence="1">BX21</strain>
    </source>
</reference>
<evidence type="ECO:0000313" key="1">
    <source>
        <dbReference type="EMBL" id="MBC8587814.1"/>
    </source>
</evidence>
<dbReference type="Proteomes" id="UP000601171">
    <property type="component" value="Unassembled WGS sequence"/>
</dbReference>
<protein>
    <submittedName>
        <fullName evidence="1">FAD-binding protein</fullName>
    </submittedName>
</protein>
<dbReference type="PRINTS" id="PR00420">
    <property type="entry name" value="RNGMNOXGNASE"/>
</dbReference>
<evidence type="ECO:0000313" key="2">
    <source>
        <dbReference type="Proteomes" id="UP000601171"/>
    </source>
</evidence>
<comment type="caution">
    <text evidence="1">The sequence shown here is derived from an EMBL/GenBank/DDBJ whole genome shotgun (WGS) entry which is preliminary data.</text>
</comment>
<dbReference type="RefSeq" id="WP_262429262.1">
    <property type="nucleotide sequence ID" value="NZ_JACRTG010000016.1"/>
</dbReference>
<dbReference type="AlphaFoldDB" id="A0A926EWX3"/>
<dbReference type="Gene3D" id="3.50.50.60">
    <property type="entry name" value="FAD/NAD(P)-binding domain"/>
    <property type="match status" value="1"/>
</dbReference>
<dbReference type="SUPFAM" id="SSF51905">
    <property type="entry name" value="FAD/NAD(P)-binding domain"/>
    <property type="match status" value="1"/>
</dbReference>
<dbReference type="NCBIfam" id="NF008519">
    <property type="entry name" value="PRK11445.1"/>
    <property type="match status" value="1"/>
</dbReference>
<name>A0A926EWX3_9FIRM</name>
<keyword evidence="2" id="KW-1185">Reference proteome</keyword>
<dbReference type="InterPro" id="IPR036188">
    <property type="entry name" value="FAD/NAD-bd_sf"/>
</dbReference>
<dbReference type="InterPro" id="IPR050407">
    <property type="entry name" value="Geranylgeranyl_reductase"/>
</dbReference>
<dbReference type="PANTHER" id="PTHR42685">
    <property type="entry name" value="GERANYLGERANYL DIPHOSPHATE REDUCTASE"/>
    <property type="match status" value="1"/>
</dbReference>
<organism evidence="1 2">
    <name type="scientific">Paratissierella segnis</name>
    <dbReference type="NCBI Taxonomy" id="2763679"/>
    <lineage>
        <taxon>Bacteria</taxon>
        <taxon>Bacillati</taxon>
        <taxon>Bacillota</taxon>
        <taxon>Tissierellia</taxon>
        <taxon>Tissierellales</taxon>
        <taxon>Tissierellaceae</taxon>
        <taxon>Paratissierella</taxon>
    </lineage>
</organism>
<accession>A0A926EWX3</accession>